<dbReference type="AlphaFoldDB" id="A0A8X6SSB2"/>
<comment type="caution">
    <text evidence="2">The sequence shown here is derived from an EMBL/GenBank/DDBJ whole genome shotgun (WGS) entry which is preliminary data.</text>
</comment>
<dbReference type="EMBL" id="BMAU01021309">
    <property type="protein sequence ID" value="GFY12063.1"/>
    <property type="molecule type" value="Genomic_DNA"/>
</dbReference>
<name>A0A8X6SSB2_TRICX</name>
<evidence type="ECO:0000256" key="1">
    <source>
        <dbReference type="SAM" id="MobiDB-lite"/>
    </source>
</evidence>
<protein>
    <submittedName>
        <fullName evidence="2">Uncharacterized protein</fullName>
    </submittedName>
</protein>
<accession>A0A8X6SSB2</accession>
<gene>
    <name evidence="2" type="ORF">TNCV_4975631</name>
</gene>
<organism evidence="2 3">
    <name type="scientific">Trichonephila clavipes</name>
    <name type="common">Golden silk orbweaver</name>
    <name type="synonym">Nephila clavipes</name>
    <dbReference type="NCBI Taxonomy" id="2585209"/>
    <lineage>
        <taxon>Eukaryota</taxon>
        <taxon>Metazoa</taxon>
        <taxon>Ecdysozoa</taxon>
        <taxon>Arthropoda</taxon>
        <taxon>Chelicerata</taxon>
        <taxon>Arachnida</taxon>
        <taxon>Araneae</taxon>
        <taxon>Araneomorphae</taxon>
        <taxon>Entelegynae</taxon>
        <taxon>Araneoidea</taxon>
        <taxon>Nephilidae</taxon>
        <taxon>Trichonephila</taxon>
    </lineage>
</organism>
<evidence type="ECO:0000313" key="2">
    <source>
        <dbReference type="EMBL" id="GFY12063.1"/>
    </source>
</evidence>
<evidence type="ECO:0000313" key="3">
    <source>
        <dbReference type="Proteomes" id="UP000887159"/>
    </source>
</evidence>
<sequence length="81" mass="9539">MKTQQGAPVRARNIREKYYNPYIKEEARSDSKNTIRRGSQQQRKGKEERLPTDSSPWRFYELVQQHGPSEPEMAGTEDKEL</sequence>
<reference evidence="2" key="1">
    <citation type="submission" date="2020-08" db="EMBL/GenBank/DDBJ databases">
        <title>Multicomponent nature underlies the extraordinary mechanical properties of spider dragline silk.</title>
        <authorList>
            <person name="Kono N."/>
            <person name="Nakamura H."/>
            <person name="Mori M."/>
            <person name="Yoshida Y."/>
            <person name="Ohtoshi R."/>
            <person name="Malay A.D."/>
            <person name="Moran D.A.P."/>
            <person name="Tomita M."/>
            <person name="Numata K."/>
            <person name="Arakawa K."/>
        </authorList>
    </citation>
    <scope>NUCLEOTIDE SEQUENCE</scope>
</reference>
<proteinExistence type="predicted"/>
<feature type="compositionally biased region" description="Basic and acidic residues" evidence="1">
    <location>
        <begin position="13"/>
        <end position="33"/>
    </location>
</feature>
<feature type="region of interest" description="Disordered" evidence="1">
    <location>
        <begin position="1"/>
        <end position="81"/>
    </location>
</feature>
<dbReference type="Proteomes" id="UP000887159">
    <property type="component" value="Unassembled WGS sequence"/>
</dbReference>
<keyword evidence="3" id="KW-1185">Reference proteome</keyword>